<evidence type="ECO:0000313" key="2">
    <source>
        <dbReference type="Proteomes" id="UP000070444"/>
    </source>
</evidence>
<name>A0A137P1A7_CONC2</name>
<evidence type="ECO:0000313" key="1">
    <source>
        <dbReference type="EMBL" id="KXN68659.1"/>
    </source>
</evidence>
<reference evidence="1 2" key="1">
    <citation type="journal article" date="2015" name="Genome Biol. Evol.">
        <title>Phylogenomic analyses indicate that early fungi evolved digesting cell walls of algal ancestors of land plants.</title>
        <authorList>
            <person name="Chang Y."/>
            <person name="Wang S."/>
            <person name="Sekimoto S."/>
            <person name="Aerts A.L."/>
            <person name="Choi C."/>
            <person name="Clum A."/>
            <person name="LaButti K.M."/>
            <person name="Lindquist E.A."/>
            <person name="Yee Ngan C."/>
            <person name="Ohm R.A."/>
            <person name="Salamov A.A."/>
            <person name="Grigoriev I.V."/>
            <person name="Spatafora J.W."/>
            <person name="Berbee M.L."/>
        </authorList>
    </citation>
    <scope>NUCLEOTIDE SEQUENCE [LARGE SCALE GENOMIC DNA]</scope>
    <source>
        <strain evidence="1 2">NRRL 28638</strain>
    </source>
</reference>
<dbReference type="EMBL" id="KQ964565">
    <property type="protein sequence ID" value="KXN68659.1"/>
    <property type="molecule type" value="Genomic_DNA"/>
</dbReference>
<protein>
    <submittedName>
        <fullName evidence="1">Uncharacterized protein</fullName>
    </submittedName>
</protein>
<sequence>MQGIKALGEYHYYLGKNKYEVISGIDIEGDKINTIQEWYALPNKYNIMCDAYKYREHLHKITRSWIRSFGLGNDLGLIHIEDYQIRTPILEQQADGEYISNMQHFISVFESIVKGRSVTGYYVPKCLIQTEPGYNLVCELKNAKYSRNVLCHNALCYKSFVLKNNQLHGITNWRYAGYYPPEFENIISKYLVFLF</sequence>
<proteinExistence type="predicted"/>
<dbReference type="OrthoDB" id="2906425at2759"/>
<dbReference type="Proteomes" id="UP000070444">
    <property type="component" value="Unassembled WGS sequence"/>
</dbReference>
<accession>A0A137P1A7</accession>
<dbReference type="AlphaFoldDB" id="A0A137P1A7"/>
<organism evidence="1 2">
    <name type="scientific">Conidiobolus coronatus (strain ATCC 28846 / CBS 209.66 / NRRL 28638)</name>
    <name type="common">Delacroixia coronata</name>
    <dbReference type="NCBI Taxonomy" id="796925"/>
    <lineage>
        <taxon>Eukaryota</taxon>
        <taxon>Fungi</taxon>
        <taxon>Fungi incertae sedis</taxon>
        <taxon>Zoopagomycota</taxon>
        <taxon>Entomophthoromycotina</taxon>
        <taxon>Entomophthoromycetes</taxon>
        <taxon>Entomophthorales</taxon>
        <taxon>Ancylistaceae</taxon>
        <taxon>Conidiobolus</taxon>
    </lineage>
</organism>
<keyword evidence="2" id="KW-1185">Reference proteome</keyword>
<gene>
    <name evidence="1" type="ORF">CONCODRAFT_8980</name>
</gene>